<dbReference type="AlphaFoldDB" id="A0A6N3AC12"/>
<keyword evidence="1" id="KW-0812">Transmembrane</keyword>
<reference evidence="2" key="1">
    <citation type="submission" date="2019-11" db="EMBL/GenBank/DDBJ databases">
        <authorList>
            <person name="Feng L."/>
        </authorList>
    </citation>
    <scope>NUCLEOTIDE SEQUENCE</scope>
    <source>
        <strain evidence="2">PmerdaeLFYP103</strain>
    </source>
</reference>
<accession>A0A6N3AC12</accession>
<dbReference type="EMBL" id="CACRUV010000012">
    <property type="protein sequence ID" value="VYT87867.1"/>
    <property type="molecule type" value="Genomic_DNA"/>
</dbReference>
<keyword evidence="1" id="KW-0472">Membrane</keyword>
<evidence type="ECO:0000256" key="1">
    <source>
        <dbReference type="SAM" id="Phobius"/>
    </source>
</evidence>
<keyword evidence="1" id="KW-1133">Transmembrane helix</keyword>
<protein>
    <submittedName>
        <fullName evidence="2">Uncharacterized protein</fullName>
    </submittedName>
</protein>
<name>A0A6N3AC12_9BACT</name>
<evidence type="ECO:0000313" key="2">
    <source>
        <dbReference type="EMBL" id="VYT87867.1"/>
    </source>
</evidence>
<proteinExistence type="predicted"/>
<gene>
    <name evidence="2" type="ORF">PMLFYP103_00063</name>
</gene>
<feature type="transmembrane region" description="Helical" evidence="1">
    <location>
        <begin position="12"/>
        <end position="31"/>
    </location>
</feature>
<sequence>MTANNPLKKLYRMIQLVGYVLFCFLYLQYVYNRMSRKIQLRERKHFLAQIL</sequence>
<organism evidence="2">
    <name type="scientific">Parabacteroides merdae</name>
    <dbReference type="NCBI Taxonomy" id="46503"/>
    <lineage>
        <taxon>Bacteria</taxon>
        <taxon>Pseudomonadati</taxon>
        <taxon>Bacteroidota</taxon>
        <taxon>Bacteroidia</taxon>
        <taxon>Bacteroidales</taxon>
        <taxon>Tannerellaceae</taxon>
        <taxon>Parabacteroides</taxon>
    </lineage>
</organism>